<feature type="domain" description="HTH CENPB-type" evidence="2">
    <location>
        <begin position="805"/>
        <end position="878"/>
    </location>
</feature>
<dbReference type="PANTHER" id="PTHR37542">
    <property type="entry name" value="HELO DOMAIN-CONTAINING PROTEIN-RELATED"/>
    <property type="match status" value="1"/>
</dbReference>
<dbReference type="EMBL" id="QGDH01000029">
    <property type="protein sequence ID" value="RAR13841.1"/>
    <property type="molecule type" value="Genomic_DNA"/>
</dbReference>
<protein>
    <recommendedName>
        <fullName evidence="2">HTH CENPB-type domain-containing protein</fullName>
    </recommendedName>
</protein>
<dbReference type="Proteomes" id="UP000249619">
    <property type="component" value="Unassembled WGS sequence"/>
</dbReference>
<dbReference type="Pfam" id="PF03221">
    <property type="entry name" value="HTH_Tnp_Tc5"/>
    <property type="match status" value="1"/>
</dbReference>
<keyword evidence="1" id="KW-0238">DNA-binding</keyword>
<dbReference type="STRING" id="183478.A0A364N9Z1"/>
<keyword evidence="4" id="KW-1185">Reference proteome</keyword>
<organism evidence="3 4">
    <name type="scientific">Stemphylium lycopersici</name>
    <name type="common">Tomato gray leaf spot disease fungus</name>
    <name type="synonym">Thyrospora lycopersici</name>
    <dbReference type="NCBI Taxonomy" id="183478"/>
    <lineage>
        <taxon>Eukaryota</taxon>
        <taxon>Fungi</taxon>
        <taxon>Dikarya</taxon>
        <taxon>Ascomycota</taxon>
        <taxon>Pezizomycotina</taxon>
        <taxon>Dothideomycetes</taxon>
        <taxon>Pleosporomycetidae</taxon>
        <taxon>Pleosporales</taxon>
        <taxon>Pleosporineae</taxon>
        <taxon>Pleosporaceae</taxon>
        <taxon>Stemphylium</taxon>
    </lineage>
</organism>
<evidence type="ECO:0000313" key="3">
    <source>
        <dbReference type="EMBL" id="RAR13841.1"/>
    </source>
</evidence>
<reference evidence="4" key="1">
    <citation type="submission" date="2018-05" db="EMBL/GenBank/DDBJ databases">
        <title>Draft genome sequence of Stemphylium lycopersici strain CIDEFI 213.</title>
        <authorList>
            <person name="Medina R."/>
            <person name="Franco M.E.E."/>
            <person name="Lucentini C.G."/>
            <person name="Saparrat M.C.N."/>
            <person name="Balatti P.A."/>
        </authorList>
    </citation>
    <scope>NUCLEOTIDE SEQUENCE [LARGE SCALE GENOMIC DNA]</scope>
    <source>
        <strain evidence="4">CIDEFI 213</strain>
    </source>
</reference>
<dbReference type="GO" id="GO:0003677">
    <property type="term" value="F:DNA binding"/>
    <property type="evidence" value="ECO:0007669"/>
    <property type="project" value="UniProtKB-KW"/>
</dbReference>
<comment type="caution">
    <text evidence="3">The sequence shown here is derived from an EMBL/GenBank/DDBJ whole genome shotgun (WGS) entry which is preliminary data.</text>
</comment>
<dbReference type="Pfam" id="PF03184">
    <property type="entry name" value="DDE_1"/>
    <property type="match status" value="1"/>
</dbReference>
<accession>A0A364N9Z1</accession>
<dbReference type="PANTHER" id="PTHR37542:SF3">
    <property type="entry name" value="PRION-INHIBITION AND PROPAGATION HELO DOMAIN-CONTAINING PROTEIN"/>
    <property type="match status" value="1"/>
</dbReference>
<dbReference type="InterPro" id="IPR004875">
    <property type="entry name" value="DDE_SF_endonuclease_dom"/>
</dbReference>
<proteinExistence type="predicted"/>
<evidence type="ECO:0000313" key="4">
    <source>
        <dbReference type="Proteomes" id="UP000249619"/>
    </source>
</evidence>
<dbReference type="PROSITE" id="PS51253">
    <property type="entry name" value="HTH_CENPB"/>
    <property type="match status" value="1"/>
</dbReference>
<evidence type="ECO:0000259" key="2">
    <source>
        <dbReference type="PROSITE" id="PS51253"/>
    </source>
</evidence>
<sequence>MDHVDASVELIHLVCATLIFIRDVTKDATSYTNTANFLNKTLVFLDVFSNVCFGDVTGVLRDRRVHRILTCDVEYSLYSLNKSLAAHREAWRYVGRSPNPGAGQRSMENLRRGRAATLDAQYEWKSWRDEIKERSQLWREKARPGLYNALFGEEEIMALTSSCLKWTHRLRQCLEIVFLGIGPPTAEFGKSREAAVLGVSEQLERQHRAGAEPSSNYNALVGALRDTISTNLSSNGLIKTIYDDGGEEVDVLVEPRSDSETPSEYICHLTWLLQAPHETDVSVKSDAQDGYQLHTLSCLGYIDDPLNRRSLIIYRAPQSHPWASNPPSLHDMISKGPTARPSIGTRFLIARALTTTLLESHASGWVHGNVQSRSISMLPRSLNDLELSPFFVGWGVLQPLEANYFPLEPNLYRHHDRFGRPFSEYANEHEVYSIGVVLLELGLWRTMARVFARRLEKFAIFGAAQQHDLFNRIHNAMLDWANSIEIEREMGKSYAQVVLKCLTWHYHDPVEGMIEFRKQVRTRLAVAPYSQEENLLRAMIASKNVAERQQKRQEKEFENERLAKITAAMSLENVYVTRIEPGRRQYPNGRPSNKQPALGTMASYPPGPITEEGKTSAREAAESVQFAIWLSLTSQQGAYGLDGKRSFAPNILSKRHEGSFGPPGAFPSSAPLLMSRSSNLSGRFSELLSYHSAGKSVHQIGRELDVSQIDLESKRGSNVLGTCLPSPSSASDVSGGTWSSRIWNIRTEAPPGGYPLSYVSSETPASENCSQTTRRVPAVRALAAAYDVPESTLRTRLRGTQPRSETVSVNRKLSAVEEQSLVQWILDLDRRGFPPQVIDVRRMADALLASRGQDLPPPPIGKNWVSRFVNSQPELQTKWNRKFHSQRARCEDPIAIAAWFKLVKETRQAYGIQDIDTYNFDETGFMMGVAATSKVVTSSDTVGRAVTVQPGNRDWVTTIECINASGWCLPPFVILSGKLYQASWYQHLPPDWVVAVSDNGWTTDELGFEWVKHFNRHIASPHTSHLLQPLDVSCFSPLKRAYGHEIQELARQGVYHVDKIDFLMIYRQIRPIVFTQESIQAGF</sequence>
<dbReference type="InterPro" id="IPR006600">
    <property type="entry name" value="HTH_CenpB_DNA-bd_dom"/>
</dbReference>
<dbReference type="AlphaFoldDB" id="A0A364N9Z1"/>
<gene>
    <name evidence="3" type="ORF">DDE83_002729</name>
</gene>
<name>A0A364N9Z1_STELY</name>
<evidence type="ECO:0000256" key="1">
    <source>
        <dbReference type="ARBA" id="ARBA00023125"/>
    </source>
</evidence>
<dbReference type="SMART" id="SM00674">
    <property type="entry name" value="CENPB"/>
    <property type="match status" value="1"/>
</dbReference>